<dbReference type="SUPFAM" id="SSF47203">
    <property type="entry name" value="Acyl-CoA dehydrogenase C-terminal domain-like"/>
    <property type="match status" value="1"/>
</dbReference>
<accession>A0A2R4BL61</accession>
<dbReference type="KEGG" id="tak:Tharo_1123"/>
<evidence type="ECO:0000256" key="7">
    <source>
        <dbReference type="ARBA" id="ARBA00058683"/>
    </source>
</evidence>
<dbReference type="FunFam" id="2.40.110.10:FF:000031">
    <property type="entry name" value="Acyl-CoA dehydrogenase, putative"/>
    <property type="match status" value="1"/>
</dbReference>
<reference evidence="15 16" key="1">
    <citation type="submission" date="2018-03" db="EMBL/GenBank/DDBJ databases">
        <title>Complete genome sequence of Thauera aromatica, a model organism for studying aromatic compound degradation under denitrifying conditions.</title>
        <authorList>
            <person name="Lo H.-Y."/>
            <person name="Goris T."/>
            <person name="Boll M."/>
            <person name="Mueller J.A."/>
        </authorList>
    </citation>
    <scope>NUCLEOTIDE SEQUENCE [LARGE SCALE GENOMIC DNA]</scope>
    <source>
        <strain evidence="15 16">K172</strain>
    </source>
</reference>
<dbReference type="InterPro" id="IPR052166">
    <property type="entry name" value="Diverse_Acyl-CoA_DH"/>
</dbReference>
<dbReference type="Pfam" id="PF12806">
    <property type="entry name" value="Acyl-CoA_dh_C"/>
    <property type="match status" value="1"/>
</dbReference>
<dbReference type="InterPro" id="IPR009100">
    <property type="entry name" value="AcylCoA_DH/oxidase_NM_dom_sf"/>
</dbReference>
<evidence type="ECO:0000256" key="1">
    <source>
        <dbReference type="ARBA" id="ARBA00001974"/>
    </source>
</evidence>
<dbReference type="InterPro" id="IPR025878">
    <property type="entry name" value="Acyl-CoA_dh-like_C_dom"/>
</dbReference>
<dbReference type="GO" id="GO:0050660">
    <property type="term" value="F:flavin adenine dinucleotide binding"/>
    <property type="evidence" value="ECO:0007669"/>
    <property type="project" value="InterPro"/>
</dbReference>
<feature type="domain" description="Acyl-CoA dehydrogenase/oxidase C-terminal" evidence="11">
    <location>
        <begin position="285"/>
        <end position="450"/>
    </location>
</feature>
<proteinExistence type="inferred from homology"/>
<dbReference type="AlphaFoldDB" id="A0A2R4BL61"/>
<evidence type="ECO:0000256" key="2">
    <source>
        <dbReference type="ARBA" id="ARBA00009347"/>
    </source>
</evidence>
<dbReference type="PANTHER" id="PTHR42803:SF1">
    <property type="entry name" value="BROAD-SPECIFICITY LINEAR ACYL-COA DEHYDROGENASE FADE5"/>
    <property type="match status" value="1"/>
</dbReference>
<evidence type="ECO:0000313" key="15">
    <source>
        <dbReference type="EMBL" id="AVR88060.1"/>
    </source>
</evidence>
<evidence type="ECO:0000256" key="3">
    <source>
        <dbReference type="ARBA" id="ARBA00022630"/>
    </source>
</evidence>
<evidence type="ECO:0000256" key="5">
    <source>
        <dbReference type="ARBA" id="ARBA00023002"/>
    </source>
</evidence>
<dbReference type="Proteomes" id="UP000241885">
    <property type="component" value="Chromosome"/>
</dbReference>
<dbReference type="Pfam" id="PF02770">
    <property type="entry name" value="Acyl-CoA_dh_M"/>
    <property type="match status" value="1"/>
</dbReference>
<dbReference type="EMBL" id="CP028339">
    <property type="protein sequence ID" value="AVR88060.1"/>
    <property type="molecule type" value="Genomic_DNA"/>
</dbReference>
<dbReference type="Gene3D" id="1.10.540.10">
    <property type="entry name" value="Acyl-CoA dehydrogenase/oxidase, N-terminal domain"/>
    <property type="match status" value="1"/>
</dbReference>
<dbReference type="EC" id="1.3.99.41" evidence="8"/>
<dbReference type="SUPFAM" id="SSF56645">
    <property type="entry name" value="Acyl-CoA dehydrogenase NM domain-like"/>
    <property type="match status" value="1"/>
</dbReference>
<dbReference type="Pfam" id="PF02771">
    <property type="entry name" value="Acyl-CoA_dh_N"/>
    <property type="match status" value="1"/>
</dbReference>
<comment type="similarity">
    <text evidence="2 10">Belongs to the acyl-CoA dehydrogenase family.</text>
</comment>
<dbReference type="InterPro" id="IPR046373">
    <property type="entry name" value="Acyl-CoA_Oxase/DH_mid-dom_sf"/>
</dbReference>
<comment type="cofactor">
    <cofactor evidence="1 10">
        <name>FAD</name>
        <dbReference type="ChEBI" id="CHEBI:57692"/>
    </cofactor>
</comment>
<keyword evidence="3 10" id="KW-0285">Flavoprotein</keyword>
<gene>
    <name evidence="15" type="ORF">Tharo_1123</name>
</gene>
<evidence type="ECO:0000256" key="8">
    <source>
        <dbReference type="ARBA" id="ARBA00066694"/>
    </source>
</evidence>
<keyword evidence="4 10" id="KW-0274">FAD</keyword>
<evidence type="ECO:0000259" key="13">
    <source>
        <dbReference type="Pfam" id="PF02771"/>
    </source>
</evidence>
<evidence type="ECO:0000259" key="14">
    <source>
        <dbReference type="Pfam" id="PF12806"/>
    </source>
</evidence>
<dbReference type="InterPro" id="IPR037069">
    <property type="entry name" value="AcylCoA_DH/ox_N_sf"/>
</dbReference>
<evidence type="ECO:0000256" key="9">
    <source>
        <dbReference type="ARBA" id="ARBA00069043"/>
    </source>
</evidence>
<evidence type="ECO:0000256" key="6">
    <source>
        <dbReference type="ARBA" id="ARBA00051388"/>
    </source>
</evidence>
<dbReference type="InterPro" id="IPR006091">
    <property type="entry name" value="Acyl-CoA_Oxase/DH_mid-dom"/>
</dbReference>
<dbReference type="InterPro" id="IPR009075">
    <property type="entry name" value="AcylCo_DH/oxidase_C"/>
</dbReference>
<dbReference type="Pfam" id="PF00441">
    <property type="entry name" value="Acyl-CoA_dh_1"/>
    <property type="match status" value="1"/>
</dbReference>
<dbReference type="InterPro" id="IPR013786">
    <property type="entry name" value="AcylCoA_DH/ox_N"/>
</dbReference>
<feature type="domain" description="Acyl-CoA oxidase/dehydrogenase middle" evidence="12">
    <location>
        <begin position="163"/>
        <end position="270"/>
    </location>
</feature>
<sequence length="614" mass="65923">MVDYNAPLRDMQFILDELAGLDEIAALPGCEEASPDLVAAVLEEAGRFAAGVLAPINQPGDVEGCRLDGDGRVQVPAGWQQAYARFAEAGWIGLSLPQEWGGQGLPRILSTAVWEMWFSTNMAFTMLPQLNVSQAEALLIAATEAQKETWLRKVVSGEWGSTMNLTEPQAGSDLAATRARAEPQADGSYRLFGQKIFISYGEHELTANIVHLVLARLPDAPAGVKGLSLFIVPKYLLDADGEPAAKNDVRCISIEHKLGIHGSPTCTMSYGDDGGAVGYLLGAPNRGLETMFIMMNEARFGVGVQGVGLGERAYQFALAHARERVQGRDALSGESGRPILCHPDVKRMLLSMRARLVAMRALLYTAAGWFDRARHHPDPEVAGRCRRYVDLLMPVAKGWCTEVGNEICDDAIQVFGGMGFVEETGIAQFFRDARIITIYEGTTGIQGNDLVGRKILRENGETLRELLAELRTTLEALRADGSLGEIADGFADTIDALEGAADWILANGREQPADVLAGAVPFLMLLGTVCGGWQLARVALAARERLERAGGGVGEGAGDGLGDGLGETHDPIYLRSLIELTRFYFATIGPQAAAHATTVREAGGALARFPESAF</sequence>
<evidence type="ECO:0000259" key="12">
    <source>
        <dbReference type="Pfam" id="PF02770"/>
    </source>
</evidence>
<dbReference type="Gene3D" id="1.20.140.10">
    <property type="entry name" value="Butyryl-CoA Dehydrogenase, subunit A, domain 3"/>
    <property type="match status" value="1"/>
</dbReference>
<organism evidence="15 16">
    <name type="scientific">Thauera aromatica K172</name>
    <dbReference type="NCBI Taxonomy" id="44139"/>
    <lineage>
        <taxon>Bacteria</taxon>
        <taxon>Pseudomonadati</taxon>
        <taxon>Pseudomonadota</taxon>
        <taxon>Betaproteobacteria</taxon>
        <taxon>Rhodocyclales</taxon>
        <taxon>Zoogloeaceae</taxon>
        <taxon>Thauera</taxon>
    </lineage>
</organism>
<dbReference type="OrthoDB" id="9764895at2"/>
<dbReference type="Gene3D" id="2.40.110.10">
    <property type="entry name" value="Butyryl-CoA Dehydrogenase, subunit A, domain 2"/>
    <property type="match status" value="1"/>
</dbReference>
<protein>
    <recommendedName>
        <fullName evidence="9">3-methylmercaptopropionyl-CoA dehydrogenase</fullName>
        <ecNumber evidence="8">1.3.99.41</ecNumber>
    </recommendedName>
</protein>
<dbReference type="GO" id="GO:0016627">
    <property type="term" value="F:oxidoreductase activity, acting on the CH-CH group of donors"/>
    <property type="evidence" value="ECO:0007669"/>
    <property type="project" value="InterPro"/>
</dbReference>
<name>A0A2R4BL61_THAAR</name>
<dbReference type="RefSeq" id="WP_107220362.1">
    <property type="nucleotide sequence ID" value="NZ_CP028339.1"/>
</dbReference>
<evidence type="ECO:0000259" key="11">
    <source>
        <dbReference type="Pfam" id="PF00441"/>
    </source>
</evidence>
<dbReference type="PANTHER" id="PTHR42803">
    <property type="entry name" value="ACYL-COA DEHYDROGENASE"/>
    <property type="match status" value="1"/>
</dbReference>
<keyword evidence="5 10" id="KW-0560">Oxidoreductase</keyword>
<feature type="domain" description="Acetyl-CoA dehydrogenase-like C-terminal" evidence="14">
    <location>
        <begin position="466"/>
        <end position="607"/>
    </location>
</feature>
<evidence type="ECO:0000256" key="10">
    <source>
        <dbReference type="RuleBase" id="RU362125"/>
    </source>
</evidence>
<keyword evidence="16" id="KW-1185">Reference proteome</keyword>
<comment type="function">
    <text evidence="7">Involved in the assimilation of dimethylsulphoniopropionate (DMSP), an important compound in the fixation of carbon in marine phytoplankton, by mediating the conversion of 3-(methylthio)propanoyl-CoA (MMPA-CoA) to 3-(methylthio)acryloyl-CoA (MTA-CoA).</text>
</comment>
<evidence type="ECO:0000313" key="16">
    <source>
        <dbReference type="Proteomes" id="UP000241885"/>
    </source>
</evidence>
<comment type="catalytic activity">
    <reaction evidence="6">
        <text>3-(methylsulfanyl)propanoyl-CoA + oxidized [electron-transfer flavoprotein] + H(+) = 3-(methylsulfanyl)acryloyl-CoA + reduced [electron-transfer flavoprotein]</text>
        <dbReference type="Rhea" id="RHEA:52612"/>
        <dbReference type="Rhea" id="RHEA-COMP:10685"/>
        <dbReference type="Rhea" id="RHEA-COMP:10686"/>
        <dbReference type="ChEBI" id="CHEBI:15378"/>
        <dbReference type="ChEBI" id="CHEBI:57692"/>
        <dbReference type="ChEBI" id="CHEBI:58307"/>
        <dbReference type="ChEBI" id="CHEBI:82815"/>
        <dbReference type="ChEBI" id="CHEBI:84994"/>
        <dbReference type="EC" id="1.3.99.41"/>
    </reaction>
    <physiologicalReaction direction="left-to-right" evidence="6">
        <dbReference type="Rhea" id="RHEA:52613"/>
    </physiologicalReaction>
</comment>
<evidence type="ECO:0000256" key="4">
    <source>
        <dbReference type="ARBA" id="ARBA00022827"/>
    </source>
</evidence>
<feature type="domain" description="Acyl-CoA dehydrogenase/oxidase N-terminal" evidence="13">
    <location>
        <begin position="75"/>
        <end position="158"/>
    </location>
</feature>
<dbReference type="InterPro" id="IPR036250">
    <property type="entry name" value="AcylCo_DH-like_C"/>
</dbReference>